<reference evidence="6" key="1">
    <citation type="submission" date="2020-11" db="EMBL/GenBank/DDBJ databases">
        <title>Azospira inquinata sp. nov.</title>
        <authorList>
            <person name="Moe W.M."/>
            <person name="Mikes M.C."/>
        </authorList>
    </citation>
    <scope>NUCLEOTIDE SEQUENCE</scope>
    <source>
        <strain evidence="6">Azo-3</strain>
    </source>
</reference>
<comment type="catalytic activity">
    <reaction evidence="2">
        <text>hydrogencarbonate + H(+) = CO2 + H2O</text>
        <dbReference type="Rhea" id="RHEA:10748"/>
        <dbReference type="ChEBI" id="CHEBI:15377"/>
        <dbReference type="ChEBI" id="CHEBI:15378"/>
        <dbReference type="ChEBI" id="CHEBI:16526"/>
        <dbReference type="ChEBI" id="CHEBI:17544"/>
        <dbReference type="EC" id="4.2.1.1"/>
    </reaction>
</comment>
<gene>
    <name evidence="6" type="ORF">Azoinq_08660</name>
</gene>
<evidence type="ECO:0000256" key="4">
    <source>
        <dbReference type="SAM" id="SignalP"/>
    </source>
</evidence>
<dbReference type="Pfam" id="PF00194">
    <property type="entry name" value="Carb_anhydrase"/>
    <property type="match status" value="1"/>
</dbReference>
<feature type="compositionally biased region" description="Low complexity" evidence="3">
    <location>
        <begin position="266"/>
        <end position="281"/>
    </location>
</feature>
<feature type="compositionally biased region" description="Basic and acidic residues" evidence="3">
    <location>
        <begin position="186"/>
        <end position="201"/>
    </location>
</feature>
<protein>
    <submittedName>
        <fullName evidence="6">Carbonic anhydrase family protein</fullName>
    </submittedName>
</protein>
<dbReference type="Proteomes" id="UP000683428">
    <property type="component" value="Chromosome"/>
</dbReference>
<dbReference type="InterPro" id="IPR023561">
    <property type="entry name" value="Carbonic_anhydrase_a-class"/>
</dbReference>
<dbReference type="InterPro" id="IPR041891">
    <property type="entry name" value="Alpha_CA_prokaryot-like"/>
</dbReference>
<dbReference type="Pfam" id="PF16747">
    <property type="entry name" value="Adhesin_E"/>
    <property type="match status" value="1"/>
</dbReference>
<feature type="domain" description="Alpha-carbonic anhydrase" evidence="5">
    <location>
        <begin position="296"/>
        <end position="518"/>
    </location>
</feature>
<evidence type="ECO:0000313" key="7">
    <source>
        <dbReference type="Proteomes" id="UP000683428"/>
    </source>
</evidence>
<feature type="chain" id="PRO_5037240742" evidence="4">
    <location>
        <begin position="32"/>
        <end position="518"/>
    </location>
</feature>
<proteinExistence type="inferred from homology"/>
<dbReference type="RefSeq" id="WP_216129969.1">
    <property type="nucleotide sequence ID" value="NZ_CP064782.1"/>
</dbReference>
<dbReference type="KEGG" id="aiq:Azoinq_08660"/>
<feature type="compositionally biased region" description="Basic and acidic residues" evidence="3">
    <location>
        <begin position="211"/>
        <end position="239"/>
    </location>
</feature>
<dbReference type="SMART" id="SM01057">
    <property type="entry name" value="Carb_anhydrase"/>
    <property type="match status" value="1"/>
</dbReference>
<feature type="compositionally biased region" description="Basic residues" evidence="3">
    <location>
        <begin position="250"/>
        <end position="259"/>
    </location>
</feature>
<dbReference type="PROSITE" id="PS51144">
    <property type="entry name" value="ALPHA_CA_2"/>
    <property type="match status" value="1"/>
</dbReference>
<dbReference type="PANTHER" id="PTHR18952:SF265">
    <property type="entry name" value="CARBONIC ANHYDRASE"/>
    <property type="match status" value="1"/>
</dbReference>
<feature type="region of interest" description="Disordered" evidence="3">
    <location>
        <begin position="186"/>
        <end position="306"/>
    </location>
</feature>
<evidence type="ECO:0000256" key="2">
    <source>
        <dbReference type="ARBA" id="ARBA00048348"/>
    </source>
</evidence>
<dbReference type="EMBL" id="CP064782">
    <property type="protein sequence ID" value="QWT47946.1"/>
    <property type="molecule type" value="Genomic_DNA"/>
</dbReference>
<organism evidence="6 7">
    <name type="scientific">Azospira inquinata</name>
    <dbReference type="NCBI Taxonomy" id="2785627"/>
    <lineage>
        <taxon>Bacteria</taxon>
        <taxon>Pseudomonadati</taxon>
        <taxon>Pseudomonadota</taxon>
        <taxon>Betaproteobacteria</taxon>
        <taxon>Rhodocyclales</taxon>
        <taxon>Rhodocyclaceae</taxon>
        <taxon>Azospira</taxon>
    </lineage>
</organism>
<dbReference type="CDD" id="cd03124">
    <property type="entry name" value="alpha_CA_prokaryotic_like"/>
    <property type="match status" value="1"/>
</dbReference>
<dbReference type="InterPro" id="IPR001148">
    <property type="entry name" value="CA_dom"/>
</dbReference>
<dbReference type="GO" id="GO:0004089">
    <property type="term" value="F:carbonate dehydratase activity"/>
    <property type="evidence" value="ECO:0007669"/>
    <property type="project" value="UniProtKB-EC"/>
</dbReference>
<evidence type="ECO:0000256" key="1">
    <source>
        <dbReference type="ARBA" id="ARBA00010718"/>
    </source>
</evidence>
<dbReference type="GO" id="GO:0008270">
    <property type="term" value="F:zinc ion binding"/>
    <property type="evidence" value="ECO:0007669"/>
    <property type="project" value="InterPro"/>
</dbReference>
<dbReference type="InterPro" id="IPR031939">
    <property type="entry name" value="Adhesin_E-like"/>
</dbReference>
<evidence type="ECO:0000313" key="6">
    <source>
        <dbReference type="EMBL" id="QWT47946.1"/>
    </source>
</evidence>
<accession>A0A975SKD1</accession>
<name>A0A975SKD1_9RHOO</name>
<keyword evidence="4" id="KW-0732">Signal</keyword>
<feature type="signal peptide" evidence="4">
    <location>
        <begin position="1"/>
        <end position="31"/>
    </location>
</feature>
<dbReference type="PANTHER" id="PTHR18952">
    <property type="entry name" value="CARBONIC ANHYDRASE"/>
    <property type="match status" value="1"/>
</dbReference>
<sequence length="518" mass="56237">MPFFRRPRLSRACCHGLLGLAALGWACAAQALAPTKTGDAGRQWDTLSTQTGKQIDIDRSSIKKEEAGRITAWGRMVLNHDLPDAQSGGSYRSIEVLGRYDCSGRTYATLKRIYVKASGEVLREEEQKVLADMPVHSNTLDDKVLRTVCRPTSAKELRKAAMGTAVKASDVADALKEANDKLLKKTLGKDKKAGPRHKDDLASSAGGSDPKGSKAEKGEKAERGEKAEAADPDTLEIKPPRSTYRAPQPRPRKPVRHTPPRPATPASPTTGATDTSAAGNAHGASTATADGHGGAPHWDYEGANGPENWANLSPDFHACADGHRQSPIDIRDGIKVDLPPIRFNYAPSHFQIVDNGHTLQATLGNGSLTLMGKPYVLSQIHFHHPAEEKVNGQSFPLVAHLVHRSADNRLAVVAVLFTPGKENPALQTLWDYIPLERNAPVAPPDAAIDLNQLLPDQRDYYTYMGSLTTPPCTEGVLWLVLKQPVEVSPDQLAIFARLYPANARPIQPRGDRLIKESR</sequence>
<evidence type="ECO:0000259" key="5">
    <source>
        <dbReference type="PROSITE" id="PS51144"/>
    </source>
</evidence>
<keyword evidence="7" id="KW-1185">Reference proteome</keyword>
<comment type="similarity">
    <text evidence="1">Belongs to the alpha-carbonic anhydrase family.</text>
</comment>
<evidence type="ECO:0000256" key="3">
    <source>
        <dbReference type="SAM" id="MobiDB-lite"/>
    </source>
</evidence>
<dbReference type="AlphaFoldDB" id="A0A975SKD1"/>